<dbReference type="AlphaFoldDB" id="A0A2W4RSV5"/>
<dbReference type="Proteomes" id="UP000249396">
    <property type="component" value="Unassembled WGS sequence"/>
</dbReference>
<dbReference type="PANTHER" id="PTHR14360">
    <property type="entry name" value="PROTEIN FMP32, MITOCHONDRIAL"/>
    <property type="match status" value="1"/>
</dbReference>
<dbReference type="InterPro" id="IPR024461">
    <property type="entry name" value="CCDC90-like"/>
</dbReference>
<evidence type="ECO:0000256" key="6">
    <source>
        <dbReference type="SAM" id="Phobius"/>
    </source>
</evidence>
<dbReference type="EMBL" id="QJPH01000053">
    <property type="protein sequence ID" value="PZN87061.1"/>
    <property type="molecule type" value="Genomic_DNA"/>
</dbReference>
<proteinExistence type="predicted"/>
<keyword evidence="3 6" id="KW-1133">Transmembrane helix</keyword>
<protein>
    <submittedName>
        <fullName evidence="7">DUF1640 domain-containing protein</fullName>
    </submittedName>
</protein>
<dbReference type="Gene3D" id="1.20.5.340">
    <property type="match status" value="1"/>
</dbReference>
<organism evidence="7 8">
    <name type="scientific">Candidatus Methylumidiphilus alinenensis</name>
    <dbReference type="NCBI Taxonomy" id="2202197"/>
    <lineage>
        <taxon>Bacteria</taxon>
        <taxon>Pseudomonadati</taxon>
        <taxon>Pseudomonadota</taxon>
        <taxon>Gammaproteobacteria</taxon>
        <taxon>Methylococcales</taxon>
        <taxon>Candidatus Methylumidiphilus</taxon>
    </lineage>
</organism>
<evidence type="ECO:0000313" key="7">
    <source>
        <dbReference type="EMBL" id="PZN87061.1"/>
    </source>
</evidence>
<dbReference type="PANTHER" id="PTHR14360:SF1">
    <property type="entry name" value="PROTEIN FMP32, MITOCHONDRIAL"/>
    <property type="match status" value="1"/>
</dbReference>
<evidence type="ECO:0000256" key="4">
    <source>
        <dbReference type="ARBA" id="ARBA00023054"/>
    </source>
</evidence>
<feature type="transmembrane region" description="Helical" evidence="6">
    <location>
        <begin position="87"/>
        <end position="110"/>
    </location>
</feature>
<evidence type="ECO:0000256" key="5">
    <source>
        <dbReference type="ARBA" id="ARBA00023136"/>
    </source>
</evidence>
<comment type="caution">
    <text evidence="7">The sequence shown here is derived from an EMBL/GenBank/DDBJ whole genome shotgun (WGS) entry which is preliminary data.</text>
</comment>
<keyword evidence="2 6" id="KW-0812">Transmembrane</keyword>
<gene>
    <name evidence="7" type="ORF">DM484_00510</name>
</gene>
<reference evidence="7 8" key="1">
    <citation type="journal article" date="2018" name="Aquat. Microb. Ecol.">
        <title>Gammaproteobacterial methanotrophs dominate.</title>
        <authorList>
            <person name="Rissanen A.J."/>
            <person name="Saarenheimo J."/>
            <person name="Tiirola M."/>
            <person name="Peura S."/>
            <person name="Aalto S.L."/>
            <person name="Karvinen A."/>
            <person name="Nykanen H."/>
        </authorList>
    </citation>
    <scope>NUCLEOTIDE SEQUENCE [LARGE SCALE GENOMIC DNA]</scope>
    <source>
        <strain evidence="7">AMbin10</strain>
    </source>
</reference>
<evidence type="ECO:0000256" key="1">
    <source>
        <dbReference type="ARBA" id="ARBA00004370"/>
    </source>
</evidence>
<keyword evidence="5 6" id="KW-0472">Membrane</keyword>
<evidence type="ECO:0000256" key="3">
    <source>
        <dbReference type="ARBA" id="ARBA00022989"/>
    </source>
</evidence>
<keyword evidence="4" id="KW-0175">Coiled coil</keyword>
<accession>A0A2W4RSV5</accession>
<sequence>MATITFDTHEFVKRLRESGFSEPQAEAITDLQRQAISVAVDQAKQDWRPDGLATNKDMDARIKETELKIELVRSDLKRDIAETKAELIRWVVGVGLLQITIITALILKIASHA</sequence>
<name>A0A2W4RSV5_9GAMM</name>
<dbReference type="Pfam" id="PF07798">
    <property type="entry name" value="CCDC90-like"/>
    <property type="match status" value="1"/>
</dbReference>
<dbReference type="GO" id="GO:0016020">
    <property type="term" value="C:membrane"/>
    <property type="evidence" value="ECO:0007669"/>
    <property type="project" value="UniProtKB-SubCell"/>
</dbReference>
<comment type="subcellular location">
    <subcellularLocation>
        <location evidence="1">Membrane</location>
    </subcellularLocation>
</comment>
<evidence type="ECO:0000256" key="2">
    <source>
        <dbReference type="ARBA" id="ARBA00022692"/>
    </source>
</evidence>
<evidence type="ECO:0000313" key="8">
    <source>
        <dbReference type="Proteomes" id="UP000249396"/>
    </source>
</evidence>